<name>A0A7W6FGU7_9HYPH</name>
<proteinExistence type="predicted"/>
<gene>
    <name evidence="1" type="ORF">GGQ65_000071</name>
</gene>
<dbReference type="EMBL" id="JACIDG010000001">
    <property type="protein sequence ID" value="MBB3912816.1"/>
    <property type="molecule type" value="Genomic_DNA"/>
</dbReference>
<protein>
    <submittedName>
        <fullName evidence="1">Uncharacterized protein</fullName>
    </submittedName>
</protein>
<reference evidence="1 2" key="1">
    <citation type="submission" date="2020-08" db="EMBL/GenBank/DDBJ databases">
        <title>Genomic Encyclopedia of Type Strains, Phase IV (KMG-IV): sequencing the most valuable type-strain genomes for metagenomic binning, comparative biology and taxonomic classification.</title>
        <authorList>
            <person name="Goeker M."/>
        </authorList>
    </citation>
    <scope>NUCLEOTIDE SEQUENCE [LARGE SCALE GENOMIC DNA]</scope>
    <source>
        <strain evidence="1 2">DSM 19331</strain>
    </source>
</reference>
<comment type="caution">
    <text evidence="1">The sequence shown here is derived from an EMBL/GenBank/DDBJ whole genome shotgun (WGS) entry which is preliminary data.</text>
</comment>
<dbReference type="Proteomes" id="UP000545490">
    <property type="component" value="Unassembled WGS sequence"/>
</dbReference>
<organism evidence="1 2">
    <name type="scientific">Rhizobium fabae</name>
    <dbReference type="NCBI Taxonomy" id="573179"/>
    <lineage>
        <taxon>Bacteria</taxon>
        <taxon>Pseudomonadati</taxon>
        <taxon>Pseudomonadota</taxon>
        <taxon>Alphaproteobacteria</taxon>
        <taxon>Hyphomicrobiales</taxon>
        <taxon>Rhizobiaceae</taxon>
        <taxon>Rhizobium/Agrobacterium group</taxon>
        <taxon>Rhizobium</taxon>
    </lineage>
</organism>
<evidence type="ECO:0000313" key="2">
    <source>
        <dbReference type="Proteomes" id="UP000545490"/>
    </source>
</evidence>
<evidence type="ECO:0000313" key="1">
    <source>
        <dbReference type="EMBL" id="MBB3912816.1"/>
    </source>
</evidence>
<accession>A0A7W6FGU7</accession>
<dbReference type="AlphaFoldDB" id="A0A7W6FGU7"/>
<sequence>MRIGAAGAIGDSFIKISSLPDAAFGANVLRSRKVQAK</sequence>